<keyword evidence="10 13" id="KW-0067">ATP-binding</keyword>
<feature type="domain" description="GHMP kinase N-terminal" evidence="14">
    <location>
        <begin position="56"/>
        <end position="129"/>
    </location>
</feature>
<dbReference type="EMBL" id="PYYB01000002">
    <property type="protein sequence ID" value="PTL56449.1"/>
    <property type="molecule type" value="Genomic_DNA"/>
</dbReference>
<dbReference type="InterPro" id="IPR006204">
    <property type="entry name" value="GHMP_kinase_N_dom"/>
</dbReference>
<evidence type="ECO:0000259" key="15">
    <source>
        <dbReference type="Pfam" id="PF08544"/>
    </source>
</evidence>
<evidence type="ECO:0000256" key="11">
    <source>
        <dbReference type="ARBA" id="ARBA00049375"/>
    </source>
</evidence>
<dbReference type="EC" id="2.7.1.39" evidence="3 13"/>
<dbReference type="InterPro" id="IPR013750">
    <property type="entry name" value="GHMP_kinase_C_dom"/>
</dbReference>
<dbReference type="UniPathway" id="UPA00050">
    <property type="reaction ID" value="UER00064"/>
</dbReference>
<dbReference type="SUPFAM" id="SSF54211">
    <property type="entry name" value="Ribosomal protein S5 domain 2-like"/>
    <property type="match status" value="1"/>
</dbReference>
<dbReference type="InterPro" id="IPR036554">
    <property type="entry name" value="GHMP_kinase_C_sf"/>
</dbReference>
<evidence type="ECO:0000256" key="6">
    <source>
        <dbReference type="ARBA" id="ARBA00022679"/>
    </source>
</evidence>
<keyword evidence="6 13" id="KW-0808">Transferase</keyword>
<dbReference type="Gene3D" id="3.30.230.10">
    <property type="match status" value="1"/>
</dbReference>
<reference evidence="16 17" key="1">
    <citation type="submission" date="2018-03" db="EMBL/GenBank/DDBJ databases">
        <title>Aquarubrobacter algicola gen. nov., sp. nov., a novel actinobacterium isolated from shallow eutrophic lake during the end of cyanobacterial harmful algal blooms.</title>
        <authorList>
            <person name="Chun S.J."/>
        </authorList>
    </citation>
    <scope>NUCLEOTIDE SEQUENCE [LARGE SCALE GENOMIC DNA]</scope>
    <source>
        <strain evidence="16 17">Seoho-28</strain>
    </source>
</reference>
<dbReference type="HAMAP" id="MF_00384">
    <property type="entry name" value="Homoser_kinase"/>
    <property type="match status" value="1"/>
</dbReference>
<dbReference type="GO" id="GO:0005524">
    <property type="term" value="F:ATP binding"/>
    <property type="evidence" value="ECO:0007669"/>
    <property type="project" value="UniProtKB-UniRule"/>
</dbReference>
<dbReference type="OrthoDB" id="9769912at2"/>
<dbReference type="PANTHER" id="PTHR20861:SF1">
    <property type="entry name" value="HOMOSERINE KINASE"/>
    <property type="match status" value="1"/>
</dbReference>
<evidence type="ECO:0000256" key="12">
    <source>
        <dbReference type="ARBA" id="ARBA00049954"/>
    </source>
</evidence>
<dbReference type="GO" id="GO:0004413">
    <property type="term" value="F:homoserine kinase activity"/>
    <property type="evidence" value="ECO:0007669"/>
    <property type="project" value="UniProtKB-UniRule"/>
</dbReference>
<dbReference type="PRINTS" id="PR00958">
    <property type="entry name" value="HOMSERKINASE"/>
</dbReference>
<evidence type="ECO:0000313" key="16">
    <source>
        <dbReference type="EMBL" id="PTL56449.1"/>
    </source>
</evidence>
<evidence type="ECO:0000256" key="1">
    <source>
        <dbReference type="ARBA" id="ARBA00005015"/>
    </source>
</evidence>
<dbReference type="PROSITE" id="PS00627">
    <property type="entry name" value="GHMP_KINASES_ATP"/>
    <property type="match status" value="1"/>
</dbReference>
<evidence type="ECO:0000256" key="13">
    <source>
        <dbReference type="HAMAP-Rule" id="MF_00384"/>
    </source>
</evidence>
<comment type="caution">
    <text evidence="16">The sequence shown here is derived from an EMBL/GenBank/DDBJ whole genome shotgun (WGS) entry which is preliminary data.</text>
</comment>
<evidence type="ECO:0000256" key="3">
    <source>
        <dbReference type="ARBA" id="ARBA00012078"/>
    </source>
</evidence>
<evidence type="ECO:0000256" key="4">
    <source>
        <dbReference type="ARBA" id="ARBA00017858"/>
    </source>
</evidence>
<proteinExistence type="inferred from homology"/>
<sequence>MQRRRVVRVPASSANLGPGFDTFAAALALHVEVEVLETGRFAVETDLQIARDRRNLVVRGFERLAPPDAFTFRIRSEIPLSGGLGSSAAAYLAGLMAADHLFELDADLLALATELEGHPDNVAAALLGGFVICADDEATRFDPPTGLEAVLVVPETAVRTKEARAALPAEVPMGEAVFNVAHGALLTLGLARGDWDLVARGLADRLHQDRRAPLFPRSAELLGRARELGALGATISGAGPTVLFWSHYEQTGRLFETLRVETAGWAEVLRVPFEVQGARVSEL</sequence>
<dbReference type="NCBIfam" id="TIGR00191">
    <property type="entry name" value="thrB"/>
    <property type="match status" value="1"/>
</dbReference>
<dbReference type="PIRSF" id="PIRSF000676">
    <property type="entry name" value="Homoser_kin"/>
    <property type="match status" value="1"/>
</dbReference>
<dbReference type="GO" id="GO:0009088">
    <property type="term" value="P:threonine biosynthetic process"/>
    <property type="evidence" value="ECO:0007669"/>
    <property type="project" value="UniProtKB-UniRule"/>
</dbReference>
<accession>A0A2T4UF92</accession>
<comment type="catalytic activity">
    <reaction evidence="11 13">
        <text>L-homoserine + ATP = O-phospho-L-homoserine + ADP + H(+)</text>
        <dbReference type="Rhea" id="RHEA:13985"/>
        <dbReference type="ChEBI" id="CHEBI:15378"/>
        <dbReference type="ChEBI" id="CHEBI:30616"/>
        <dbReference type="ChEBI" id="CHEBI:57476"/>
        <dbReference type="ChEBI" id="CHEBI:57590"/>
        <dbReference type="ChEBI" id="CHEBI:456216"/>
        <dbReference type="EC" id="2.7.1.39"/>
    </reaction>
</comment>
<dbReference type="InterPro" id="IPR014721">
    <property type="entry name" value="Ribsml_uS5_D2-typ_fold_subgr"/>
</dbReference>
<dbReference type="Pfam" id="PF08544">
    <property type="entry name" value="GHMP_kinases_C"/>
    <property type="match status" value="1"/>
</dbReference>
<dbReference type="Proteomes" id="UP000240739">
    <property type="component" value="Unassembled WGS sequence"/>
</dbReference>
<dbReference type="Pfam" id="PF00288">
    <property type="entry name" value="GHMP_kinases_N"/>
    <property type="match status" value="1"/>
</dbReference>
<dbReference type="InterPro" id="IPR000870">
    <property type="entry name" value="Homoserine_kinase"/>
</dbReference>
<comment type="pathway">
    <text evidence="1 13">Amino-acid biosynthesis; L-threonine biosynthesis; L-threonine from L-aspartate: step 4/5.</text>
</comment>
<keyword evidence="7 13" id="KW-0791">Threonine biosynthesis</keyword>
<feature type="domain" description="GHMP kinase C-terminal" evidence="15">
    <location>
        <begin position="190"/>
        <end position="250"/>
    </location>
</feature>
<evidence type="ECO:0000256" key="7">
    <source>
        <dbReference type="ARBA" id="ARBA00022697"/>
    </source>
</evidence>
<keyword evidence="13" id="KW-0963">Cytoplasm</keyword>
<evidence type="ECO:0000256" key="2">
    <source>
        <dbReference type="ARBA" id="ARBA00007370"/>
    </source>
</evidence>
<evidence type="ECO:0000259" key="14">
    <source>
        <dbReference type="Pfam" id="PF00288"/>
    </source>
</evidence>
<comment type="function">
    <text evidence="12 13">Catalyzes the ATP-dependent phosphorylation of L-homoserine to L-homoserine phosphate.</text>
</comment>
<evidence type="ECO:0000313" key="17">
    <source>
        <dbReference type="Proteomes" id="UP000240739"/>
    </source>
</evidence>
<dbReference type="RefSeq" id="WP_107570168.1">
    <property type="nucleotide sequence ID" value="NZ_PYYB01000002.1"/>
</dbReference>
<dbReference type="InterPro" id="IPR020568">
    <property type="entry name" value="Ribosomal_Su5_D2-typ_SF"/>
</dbReference>
<name>A0A2T4UF92_9ACTN</name>
<organism evidence="16 17">
    <name type="scientific">Paraconexibacter algicola</name>
    <dbReference type="NCBI Taxonomy" id="2133960"/>
    <lineage>
        <taxon>Bacteria</taxon>
        <taxon>Bacillati</taxon>
        <taxon>Actinomycetota</taxon>
        <taxon>Thermoleophilia</taxon>
        <taxon>Solirubrobacterales</taxon>
        <taxon>Paraconexibacteraceae</taxon>
        <taxon>Paraconexibacter</taxon>
    </lineage>
</organism>
<dbReference type="PANTHER" id="PTHR20861">
    <property type="entry name" value="HOMOSERINE/4-DIPHOSPHOCYTIDYL-2-C-METHYL-D-ERYTHRITOL KINASE"/>
    <property type="match status" value="1"/>
</dbReference>
<evidence type="ECO:0000256" key="10">
    <source>
        <dbReference type="ARBA" id="ARBA00022840"/>
    </source>
</evidence>
<evidence type="ECO:0000256" key="9">
    <source>
        <dbReference type="ARBA" id="ARBA00022777"/>
    </source>
</evidence>
<dbReference type="InterPro" id="IPR006203">
    <property type="entry name" value="GHMP_knse_ATP-bd_CS"/>
</dbReference>
<dbReference type="AlphaFoldDB" id="A0A2T4UF92"/>
<evidence type="ECO:0000256" key="5">
    <source>
        <dbReference type="ARBA" id="ARBA00022605"/>
    </source>
</evidence>
<dbReference type="SUPFAM" id="SSF55060">
    <property type="entry name" value="GHMP Kinase, C-terminal domain"/>
    <property type="match status" value="1"/>
</dbReference>
<keyword evidence="17" id="KW-1185">Reference proteome</keyword>
<evidence type="ECO:0000256" key="8">
    <source>
        <dbReference type="ARBA" id="ARBA00022741"/>
    </source>
</evidence>
<keyword evidence="8 13" id="KW-0547">Nucleotide-binding</keyword>
<comment type="subcellular location">
    <subcellularLocation>
        <location evidence="13">Cytoplasm</location>
    </subcellularLocation>
</comment>
<dbReference type="GO" id="GO:0005737">
    <property type="term" value="C:cytoplasm"/>
    <property type="evidence" value="ECO:0007669"/>
    <property type="project" value="UniProtKB-SubCell"/>
</dbReference>
<gene>
    <name evidence="13 16" type="primary">thrB</name>
    <name evidence="16" type="ORF">C7Y72_15930</name>
</gene>
<feature type="binding site" evidence="13">
    <location>
        <begin position="79"/>
        <end position="89"/>
    </location>
    <ligand>
        <name>ATP</name>
        <dbReference type="ChEBI" id="CHEBI:30616"/>
    </ligand>
</feature>
<keyword evidence="5 13" id="KW-0028">Amino-acid biosynthesis</keyword>
<keyword evidence="9 13" id="KW-0418">Kinase</keyword>
<dbReference type="Gene3D" id="3.30.70.890">
    <property type="entry name" value="GHMP kinase, C-terminal domain"/>
    <property type="match status" value="1"/>
</dbReference>
<protein>
    <recommendedName>
        <fullName evidence="4 13">Homoserine kinase</fullName>
        <shortName evidence="13">HK</shortName>
        <shortName evidence="13">HSK</shortName>
        <ecNumber evidence="3 13">2.7.1.39</ecNumber>
    </recommendedName>
</protein>
<comment type="similarity">
    <text evidence="2 13">Belongs to the GHMP kinase family. Homoserine kinase subfamily.</text>
</comment>